<dbReference type="GO" id="GO:0044718">
    <property type="term" value="P:siderophore transmembrane transport"/>
    <property type="evidence" value="ECO:0007669"/>
    <property type="project" value="TreeGrafter"/>
</dbReference>
<dbReference type="EMBL" id="CP042434">
    <property type="protein sequence ID" value="QEC72105.1"/>
    <property type="molecule type" value="Genomic_DNA"/>
</dbReference>
<dbReference type="PANTHER" id="PTHR30069:SF29">
    <property type="entry name" value="HEMOGLOBIN AND HEMOGLOBIN-HAPTOGLOBIN-BINDING PROTEIN 1-RELATED"/>
    <property type="match status" value="1"/>
</dbReference>
<proteinExistence type="inferred from homology"/>
<dbReference type="Gene3D" id="2.170.130.10">
    <property type="entry name" value="TonB-dependent receptor, plug domain"/>
    <property type="match status" value="1"/>
</dbReference>
<keyword evidence="5" id="KW-1185">Reference proteome</keyword>
<keyword evidence="2" id="KW-1134">Transmembrane beta strand</keyword>
<dbReference type="SUPFAM" id="SSF49464">
    <property type="entry name" value="Carboxypeptidase regulatory domain-like"/>
    <property type="match status" value="1"/>
</dbReference>
<feature type="domain" description="TonB-dependent receptor plug" evidence="3">
    <location>
        <begin position="157"/>
        <end position="262"/>
    </location>
</feature>
<dbReference type="GO" id="GO:0015344">
    <property type="term" value="F:siderophore uptake transmembrane transporter activity"/>
    <property type="evidence" value="ECO:0007669"/>
    <property type="project" value="TreeGrafter"/>
</dbReference>
<accession>A0A5B8VMA3</accession>
<evidence type="ECO:0000256" key="1">
    <source>
        <dbReference type="ARBA" id="ARBA00022729"/>
    </source>
</evidence>
<dbReference type="InterPro" id="IPR012910">
    <property type="entry name" value="Plug_dom"/>
</dbReference>
<keyword evidence="2" id="KW-0472">Membrane</keyword>
<dbReference type="NCBIfam" id="TIGR04057">
    <property type="entry name" value="SusC_RagA_signa"/>
    <property type="match status" value="1"/>
</dbReference>
<reference evidence="4 5" key="1">
    <citation type="journal article" date="2017" name="Int. J. Syst. Evol. Microbiol.">
        <title>Arachidicoccus ginsenosidivorans sp. nov., with ginsenoside-converting activity isolated from ginseng cultivating soil.</title>
        <authorList>
            <person name="Siddiqi M.Z."/>
            <person name="Aslam Z."/>
            <person name="Im W.T."/>
        </authorList>
    </citation>
    <scope>NUCLEOTIDE SEQUENCE [LARGE SCALE GENOMIC DNA]</scope>
    <source>
        <strain evidence="4 5">Gsoil 809</strain>
    </source>
</reference>
<evidence type="ECO:0000259" key="3">
    <source>
        <dbReference type="Pfam" id="PF07715"/>
    </source>
</evidence>
<dbReference type="InterPro" id="IPR023997">
    <property type="entry name" value="TonB-dep_OMP_SusC/RagA_CS"/>
</dbReference>
<dbReference type="KEGG" id="agi:FSB73_10900"/>
<evidence type="ECO:0000313" key="4">
    <source>
        <dbReference type="EMBL" id="QEC72105.1"/>
    </source>
</evidence>
<dbReference type="Pfam" id="PF07715">
    <property type="entry name" value="Plug"/>
    <property type="match status" value="1"/>
</dbReference>
<dbReference type="InterPro" id="IPR008969">
    <property type="entry name" value="CarboxyPept-like_regulatory"/>
</dbReference>
<dbReference type="SUPFAM" id="SSF56935">
    <property type="entry name" value="Porins"/>
    <property type="match status" value="1"/>
</dbReference>
<keyword evidence="1" id="KW-0732">Signal</keyword>
<keyword evidence="2" id="KW-0998">Cell outer membrane</keyword>
<dbReference type="GO" id="GO:0009279">
    <property type="term" value="C:cell outer membrane"/>
    <property type="evidence" value="ECO:0007669"/>
    <property type="project" value="UniProtKB-SubCell"/>
</dbReference>
<dbReference type="InterPro" id="IPR037066">
    <property type="entry name" value="Plug_dom_sf"/>
</dbReference>
<organism evidence="4 5">
    <name type="scientific">Arachidicoccus ginsenosidivorans</name>
    <dbReference type="NCBI Taxonomy" id="496057"/>
    <lineage>
        <taxon>Bacteria</taxon>
        <taxon>Pseudomonadati</taxon>
        <taxon>Bacteroidota</taxon>
        <taxon>Chitinophagia</taxon>
        <taxon>Chitinophagales</taxon>
        <taxon>Chitinophagaceae</taxon>
        <taxon>Arachidicoccus</taxon>
    </lineage>
</organism>
<comment type="similarity">
    <text evidence="2">Belongs to the TonB-dependent receptor family.</text>
</comment>
<dbReference type="Gene3D" id="2.60.40.1120">
    <property type="entry name" value="Carboxypeptidase-like, regulatory domain"/>
    <property type="match status" value="1"/>
</dbReference>
<protein>
    <recommendedName>
        <fullName evidence="3">TonB-dependent receptor plug domain-containing protein</fullName>
    </recommendedName>
</protein>
<comment type="subcellular location">
    <subcellularLocation>
        <location evidence="2">Cell outer membrane</location>
        <topology evidence="2">Multi-pass membrane protein</topology>
    </subcellularLocation>
</comment>
<evidence type="ECO:0000313" key="5">
    <source>
        <dbReference type="Proteomes" id="UP000321291"/>
    </source>
</evidence>
<sequence length="389" mass="41344">MIEIRPQGRIDVQNYCQHFKNLTMNKNVTKLLSFAGPTGLCRIFSRLLAVMLLVTVSSQLMAQNSHVVRGVVTNEQGAPLANVSVQIKNGTIGTVTNENGAFKLEASTSDSLVFSLIGNQTQTLAVGERANFKVTLLSDAAAILNDVVVVGYGTQKKSDLTGSVSIVDVDNLKKVSNSNMSTMLEGRVAGVNVTSDGEPGADPTVRIRGIGSFGDVSPLYVVDGVPVGTTIRDFSPSDIESMQVLKDASAAAIYGSRAANGVVIITTKHGLKNSKLKVNYSGYVGMDNVPKTISVLGTSDYQKINNMSRVNAGQPLWSGNDPSSADYISADSLNTDWQDATFVTGMRQDHALGLSGGGENSTYNISMDYYNQQGTFVGVGPSIIDIHFV</sequence>
<dbReference type="Proteomes" id="UP000321291">
    <property type="component" value="Chromosome"/>
</dbReference>
<gene>
    <name evidence="4" type="ORF">FSB73_10900</name>
</gene>
<dbReference type="AlphaFoldDB" id="A0A5B8VMA3"/>
<keyword evidence="2" id="KW-0812">Transmembrane</keyword>
<keyword evidence="2" id="KW-0813">Transport</keyword>
<evidence type="ECO:0000256" key="2">
    <source>
        <dbReference type="PROSITE-ProRule" id="PRU01360"/>
    </source>
</evidence>
<dbReference type="InterPro" id="IPR039426">
    <property type="entry name" value="TonB-dep_rcpt-like"/>
</dbReference>
<dbReference type="PANTHER" id="PTHR30069">
    <property type="entry name" value="TONB-DEPENDENT OUTER MEMBRANE RECEPTOR"/>
    <property type="match status" value="1"/>
</dbReference>
<name>A0A5B8VMA3_9BACT</name>
<dbReference type="Pfam" id="PF13715">
    <property type="entry name" value="CarbopepD_reg_2"/>
    <property type="match status" value="1"/>
</dbReference>
<dbReference type="PROSITE" id="PS52016">
    <property type="entry name" value="TONB_DEPENDENT_REC_3"/>
    <property type="match status" value="1"/>
</dbReference>